<dbReference type="FunFam" id="3.40.30.10:FF:000005">
    <property type="entry name" value="Glutaredoxin 5"/>
    <property type="match status" value="1"/>
</dbReference>
<dbReference type="GO" id="GO:0051537">
    <property type="term" value="F:2 iron, 2 sulfur cluster binding"/>
    <property type="evidence" value="ECO:0007669"/>
    <property type="project" value="UniProtKB-KW"/>
</dbReference>
<dbReference type="PANTHER" id="PTHR10293:SF72">
    <property type="entry name" value="MONOTHIOL GLUTAREDOXIN-S14, CHLOROPLASTIC"/>
    <property type="match status" value="1"/>
</dbReference>
<dbReference type="Proteomes" id="UP000239649">
    <property type="component" value="Unassembled WGS sequence"/>
</dbReference>
<evidence type="ECO:0000256" key="5">
    <source>
        <dbReference type="ARBA" id="ARBA00023014"/>
    </source>
</evidence>
<protein>
    <submittedName>
        <fullName evidence="8">Monothiol glutaredoxin-chloroplastic</fullName>
    </submittedName>
</protein>
<dbReference type="GO" id="GO:0046872">
    <property type="term" value="F:metal ion binding"/>
    <property type="evidence" value="ECO:0007669"/>
    <property type="project" value="UniProtKB-KW"/>
</dbReference>
<evidence type="ECO:0000256" key="6">
    <source>
        <dbReference type="ARBA" id="ARBA00023284"/>
    </source>
</evidence>
<comment type="caution">
    <text evidence="8">The sequence shown here is derived from an EMBL/GenBank/DDBJ whole genome shotgun (WGS) entry which is preliminary data.</text>
</comment>
<evidence type="ECO:0000256" key="3">
    <source>
        <dbReference type="ARBA" id="ARBA00022723"/>
    </source>
</evidence>
<dbReference type="Gene3D" id="3.40.30.10">
    <property type="entry name" value="Glutaredoxin"/>
    <property type="match status" value="1"/>
</dbReference>
<evidence type="ECO:0000256" key="2">
    <source>
        <dbReference type="ARBA" id="ARBA00022714"/>
    </source>
</evidence>
<dbReference type="AlphaFoldDB" id="A0A2P6VSH1"/>
<keyword evidence="6" id="KW-0676">Redox-active center</keyword>
<keyword evidence="5" id="KW-0411">Iron-sulfur</keyword>
<sequence>MQSAAIVGTGAPCVAATSQQHLCRSKLVTQLRGRPSVAGQRRTLLLRPQALGQAPDPAAVAGPGAGLSPELRLAIEQFITENKVVAFIKGTKQFPQCGFSNTVVQILNSTGVPYVTVNVLEDDLLRGGMKEFSQWPTFPQVYIGAEFFGGADIMIASYTSGELSETLEATMNA</sequence>
<evidence type="ECO:0000256" key="1">
    <source>
        <dbReference type="ARBA" id="ARBA00008983"/>
    </source>
</evidence>
<dbReference type="STRING" id="554055.A0A2P6VSH1"/>
<dbReference type="PROSITE" id="PS51354">
    <property type="entry name" value="GLUTAREDOXIN_2"/>
    <property type="match status" value="1"/>
</dbReference>
<comment type="similarity">
    <text evidence="1">Belongs to the glutaredoxin family. CGFS subfamily.</text>
</comment>
<dbReference type="InterPro" id="IPR004480">
    <property type="entry name" value="Monothiol_GRX-rel"/>
</dbReference>
<evidence type="ECO:0000313" key="9">
    <source>
        <dbReference type="Proteomes" id="UP000239649"/>
    </source>
</evidence>
<dbReference type="NCBIfam" id="TIGR00365">
    <property type="entry name" value="Grx4 family monothiol glutaredoxin"/>
    <property type="match status" value="1"/>
</dbReference>
<dbReference type="SUPFAM" id="SSF52833">
    <property type="entry name" value="Thioredoxin-like"/>
    <property type="match status" value="1"/>
</dbReference>
<evidence type="ECO:0000256" key="4">
    <source>
        <dbReference type="ARBA" id="ARBA00023004"/>
    </source>
</evidence>
<keyword evidence="9" id="KW-1185">Reference proteome</keyword>
<keyword evidence="3" id="KW-0479">Metal-binding</keyword>
<evidence type="ECO:0000259" key="7">
    <source>
        <dbReference type="Pfam" id="PF00462"/>
    </source>
</evidence>
<dbReference type="InterPro" id="IPR033658">
    <property type="entry name" value="GRX_PICOT-like"/>
</dbReference>
<accession>A0A2P6VSH1</accession>
<reference evidence="8 9" key="1">
    <citation type="journal article" date="2018" name="Plant J.">
        <title>Genome sequences of Chlorella sorokiniana UTEX 1602 and Micractinium conductrix SAG 241.80: implications to maltose excretion by a green alga.</title>
        <authorList>
            <person name="Arriola M.B."/>
            <person name="Velmurugan N."/>
            <person name="Zhang Y."/>
            <person name="Plunkett M.H."/>
            <person name="Hondzo H."/>
            <person name="Barney B.M."/>
        </authorList>
    </citation>
    <scope>NUCLEOTIDE SEQUENCE [LARGE SCALE GENOMIC DNA]</scope>
    <source>
        <strain evidence="8 9">SAG 241.80</strain>
    </source>
</reference>
<dbReference type="OrthoDB" id="415696at2759"/>
<dbReference type="CDD" id="cd03028">
    <property type="entry name" value="GRX_PICOT_like"/>
    <property type="match status" value="1"/>
</dbReference>
<dbReference type="InterPro" id="IPR002109">
    <property type="entry name" value="Glutaredoxin"/>
</dbReference>
<dbReference type="PANTHER" id="PTHR10293">
    <property type="entry name" value="GLUTAREDOXIN FAMILY MEMBER"/>
    <property type="match status" value="1"/>
</dbReference>
<keyword evidence="2" id="KW-0001">2Fe-2S</keyword>
<gene>
    <name evidence="8" type="primary">g98</name>
    <name evidence="8" type="ORF">C2E20_0098</name>
</gene>
<evidence type="ECO:0000313" key="8">
    <source>
        <dbReference type="EMBL" id="PSC77058.1"/>
    </source>
</evidence>
<feature type="domain" description="Glutaredoxin" evidence="7">
    <location>
        <begin position="84"/>
        <end position="147"/>
    </location>
</feature>
<keyword evidence="4" id="KW-0408">Iron</keyword>
<dbReference type="EMBL" id="LHPF02000001">
    <property type="protein sequence ID" value="PSC77058.1"/>
    <property type="molecule type" value="Genomic_DNA"/>
</dbReference>
<organism evidence="8 9">
    <name type="scientific">Micractinium conductrix</name>
    <dbReference type="NCBI Taxonomy" id="554055"/>
    <lineage>
        <taxon>Eukaryota</taxon>
        <taxon>Viridiplantae</taxon>
        <taxon>Chlorophyta</taxon>
        <taxon>core chlorophytes</taxon>
        <taxon>Trebouxiophyceae</taxon>
        <taxon>Chlorellales</taxon>
        <taxon>Chlorellaceae</taxon>
        <taxon>Chlorella clade</taxon>
        <taxon>Micractinium</taxon>
    </lineage>
</organism>
<dbReference type="Pfam" id="PF00462">
    <property type="entry name" value="Glutaredoxin"/>
    <property type="match status" value="1"/>
</dbReference>
<dbReference type="InterPro" id="IPR036249">
    <property type="entry name" value="Thioredoxin-like_sf"/>
</dbReference>
<name>A0A2P6VSH1_9CHLO</name>
<proteinExistence type="inferred from homology"/>